<gene>
    <name evidence="1" type="ORF">SH601_16155</name>
</gene>
<keyword evidence="2" id="KW-1185">Reference proteome</keyword>
<dbReference type="EMBL" id="JAWZSR010000013">
    <property type="protein sequence ID" value="MDX8047501.1"/>
    <property type="molecule type" value="Genomic_DNA"/>
</dbReference>
<protein>
    <submittedName>
        <fullName evidence="1">Serine hydrolase</fullName>
    </submittedName>
</protein>
<name>A0ACC6M9J5_9BACI</name>
<keyword evidence="1" id="KW-0378">Hydrolase</keyword>
<sequence>MPFYLWFIAIFIIFLSVLPLFLKQNRTSWQMKRAVIVTVAVLLAIWMIAILDVSLFVFCLYIGIIIVILSLSYDDPDYVQRYIDKYPELVSLIICVNGKEVMSARSEVKRPLASVVKILIAIAYTNQVVEGKLARNERVNIAELEKFYIPNTDGGAHPAWLKEMKTSGNLSNNEVTLHAITKGMIKYSSNANTEFLIDKLGADSINQVIADLALKDHDPVYPLVSALLVPSYVEKHQSELSSLQVKEKLQAMDMEEYRGITWSVHHQLKQGDSSLKDNWKIIPLNLQKIWSDRLPNATVKDYAKVMHAISNDEATLPKGASILRNIMEWPMENKVNKQQYAQLGGKGGSTAFVLNNALYAEDHQGRQVEFVLFTEGFSFMERMKMNQNLNRFMKKVIRERL</sequence>
<evidence type="ECO:0000313" key="2">
    <source>
        <dbReference type="Proteomes" id="UP001277972"/>
    </source>
</evidence>
<accession>A0ACC6M9J5</accession>
<evidence type="ECO:0000313" key="1">
    <source>
        <dbReference type="EMBL" id="MDX8047501.1"/>
    </source>
</evidence>
<proteinExistence type="predicted"/>
<dbReference type="Proteomes" id="UP001277972">
    <property type="component" value="Unassembled WGS sequence"/>
</dbReference>
<reference evidence="1" key="1">
    <citation type="submission" date="2023-11" db="EMBL/GenBank/DDBJ databases">
        <title>Gracilibacillus pellucida a moderately halophilic bacterium isolated from saline soil in Xinjiang province.</title>
        <authorList>
            <person name="Zhang Z."/>
            <person name="Tan F."/>
            <person name="Wang Y."/>
            <person name="Xia M."/>
        </authorList>
    </citation>
    <scope>NUCLEOTIDE SEQUENCE</scope>
    <source>
        <strain evidence="1">S3-1-1</strain>
    </source>
</reference>
<organism evidence="1 2">
    <name type="scientific">Gracilibacillus pellucidus</name>
    <dbReference type="NCBI Taxonomy" id="3095368"/>
    <lineage>
        <taxon>Bacteria</taxon>
        <taxon>Bacillati</taxon>
        <taxon>Bacillota</taxon>
        <taxon>Bacilli</taxon>
        <taxon>Bacillales</taxon>
        <taxon>Bacillaceae</taxon>
        <taxon>Gracilibacillus</taxon>
    </lineage>
</organism>
<comment type="caution">
    <text evidence="1">The sequence shown here is derived from an EMBL/GenBank/DDBJ whole genome shotgun (WGS) entry which is preliminary data.</text>
</comment>